<evidence type="ECO:0000313" key="7">
    <source>
        <dbReference type="EMBL" id="QJC19189.1"/>
    </source>
</evidence>
<evidence type="ECO:0000313" key="6">
    <source>
        <dbReference type="EMBL" id="AIA82787.1"/>
    </source>
</evidence>
<keyword evidence="1" id="KW-0920">Virion tegument</keyword>
<keyword evidence="2" id="KW-1040">Host Golgi apparatus</keyword>
<gene>
    <name evidence="5" type="primary">ORF 42</name>
</gene>
<dbReference type="InterPro" id="IPR002600">
    <property type="entry name" value="Herpes_UL7"/>
</dbReference>
<evidence type="ECO:0000313" key="5">
    <source>
        <dbReference type="EMBL" id="AEL29785.1"/>
    </source>
</evidence>
<dbReference type="EMBL" id="KC999113">
    <property type="protein sequence ID" value="AIA82787.1"/>
    <property type="molecule type" value="Genomic_DNA"/>
</dbReference>
<evidence type="ECO:0000256" key="3">
    <source>
        <dbReference type="ARBA" id="ARBA00022844"/>
    </source>
</evidence>
<reference evidence="7" key="3">
    <citation type="submission" date="2019-10" db="EMBL/GenBank/DDBJ databases">
        <title>Experimental infection of calves with contemporary bovine gammaherpesvirus type 4.</title>
        <authorList>
            <person name="Bauermann F."/>
            <person name="Kutish G."/>
            <person name="Diel D."/>
            <person name="Falkenberg S."/>
            <person name="Martins M."/>
            <person name="Flores E."/>
        </authorList>
    </citation>
    <scope>NUCLEOTIDE SEQUENCE</scope>
    <source>
        <strain evidence="7">SD16-49</strain>
    </source>
</reference>
<proteinExistence type="inferred from homology"/>
<reference evidence="5" key="1">
    <citation type="journal article" date="2011" name="Virol. J.">
        <title>Sequencing of Bovine herpesvirus 4 V.test strain reveals important genome features.</title>
        <authorList>
            <person name="Palmeira L."/>
            <person name="Machiels B."/>
            <person name="Lete C."/>
            <person name="Vanderplasschen A."/>
            <person name="Gillet L."/>
        </authorList>
    </citation>
    <scope>NUCLEOTIDE SEQUENCE</scope>
    <source>
        <strain evidence="5">V.test</strain>
    </source>
</reference>
<keyword evidence="4" id="KW-1035">Host cytoplasm</keyword>
<reference evidence="6" key="2">
    <citation type="submission" date="2013-05" db="EMBL/GenBank/DDBJ databases">
        <title>Seroprevalence against a Canadian isolate of bovine herpesvirus 4 (BHV4) is higher in various diseases affected bovine dairy herds compared to healthy herds.</title>
        <authorList>
            <person name="Music N."/>
            <person name="Laroche J."/>
            <person name="Tremblay D."/>
            <person name="Mandeville I."/>
            <person name="Bellehumeur C."/>
            <person name="Charette S.J."/>
            <person name="Gagnon C.A."/>
        </authorList>
    </citation>
    <scope>NUCLEOTIDE SEQUENCE</scope>
    <source>
        <strain evidence="6">FMV09-1180503</strain>
    </source>
</reference>
<dbReference type="HAMAP" id="MF_04038">
    <property type="entry name" value="HSV_CEP1"/>
    <property type="match status" value="1"/>
</dbReference>
<evidence type="ECO:0000256" key="1">
    <source>
        <dbReference type="ARBA" id="ARBA00022580"/>
    </source>
</evidence>
<dbReference type="EMBL" id="JN133502">
    <property type="protein sequence ID" value="AEL29785.1"/>
    <property type="molecule type" value="Genomic_DNA"/>
</dbReference>
<sequence>MILGESILPDHPVNMKEGSLKTFIKTTVNHPSTMKDIPATPKLYQQPILPRMILEVNTKDNVYVAANTPSFIVNDKLREEDLVSHVMTRASSANFLGFIMACVVECEDMVINLHIFPHVFKNRVFIYKPKSILLLELCSILSMIENLENPTGRGLDAVLRRAHCIFSKCKESMDARFLMNGIETLIATSLAYHNLNTDDCEPRVSPLVAYRLFRCLEDSNGESRGLLKSIFFNSHKMETPDVSPDKGDGDKRVFNIFYCDTIFTRHLRVPNVVRFFKCACFHSTVLTQILK</sequence>
<organismHost>
    <name type="scientific">Bos taurus</name>
    <name type="common">Bovine</name>
    <dbReference type="NCBI Taxonomy" id="9913"/>
</organismHost>
<dbReference type="Pfam" id="PF01677">
    <property type="entry name" value="Herpes_UL7"/>
    <property type="match status" value="1"/>
</dbReference>
<dbReference type="GO" id="GO:0044423">
    <property type="term" value="C:virion component"/>
    <property type="evidence" value="ECO:0007669"/>
    <property type="project" value="UniProtKB-KW"/>
</dbReference>
<evidence type="ECO:0000256" key="2">
    <source>
        <dbReference type="ARBA" id="ARBA00022812"/>
    </source>
</evidence>
<organismHost>
    <name type="scientific">Panthera leo</name>
    <name type="common">Lion</name>
    <dbReference type="NCBI Taxonomy" id="9689"/>
</organismHost>
<accession>G1EUJ8</accession>
<dbReference type="EMBL" id="MN551084">
    <property type="protein sequence ID" value="QJC19189.1"/>
    <property type="molecule type" value="Genomic_DNA"/>
</dbReference>
<organismHost>
    <name type="scientific">Felis catus</name>
    <name type="common">Cat</name>
    <name type="synonym">Felis silvestris catus</name>
    <dbReference type="NCBI Taxonomy" id="9685"/>
</organismHost>
<evidence type="ECO:0000256" key="4">
    <source>
        <dbReference type="ARBA" id="ARBA00023200"/>
    </source>
</evidence>
<name>G1EUJ8_BHV4</name>
<keyword evidence="3" id="KW-0946">Virion</keyword>
<organism evidence="5">
    <name type="scientific">Bovine herpesvirus 4</name>
    <name type="common">BoHV-4</name>
    <name type="synonym">Movar virus</name>
    <dbReference type="NCBI Taxonomy" id="10385"/>
    <lineage>
        <taxon>Viruses</taxon>
        <taxon>Duplodnaviria</taxon>
        <taxon>Heunggongvirae</taxon>
        <taxon>Peploviricota</taxon>
        <taxon>Herviviricetes</taxon>
        <taxon>Herpesvirales</taxon>
        <taxon>Orthoherpesviridae</taxon>
        <taxon>Gammaherpesvirinae</taxon>
        <taxon>Rhadinovirus</taxon>
        <taxon>Rhadinovirus bovinegamma4</taxon>
    </lineage>
</organism>
<protein>
    <submittedName>
        <fullName evidence="5">Uncharacterized protein ORF 42</fullName>
    </submittedName>
</protein>